<dbReference type="GO" id="GO:0008934">
    <property type="term" value="F:inositol monophosphate 1-phosphatase activity"/>
    <property type="evidence" value="ECO:0007669"/>
    <property type="project" value="TreeGrafter"/>
</dbReference>
<gene>
    <name evidence="5" type="ordered locus">Meso_0435</name>
</gene>
<accession>Q11L86</accession>
<feature type="binding site" evidence="4">
    <location>
        <position position="93"/>
    </location>
    <ligand>
        <name>Mg(2+)</name>
        <dbReference type="ChEBI" id="CHEBI:18420"/>
        <label>2</label>
    </ligand>
</feature>
<dbReference type="GO" id="GO:0006020">
    <property type="term" value="P:inositol metabolic process"/>
    <property type="evidence" value="ECO:0007669"/>
    <property type="project" value="TreeGrafter"/>
</dbReference>
<dbReference type="eggNOG" id="COG0483">
    <property type="taxonomic scope" value="Bacteria"/>
</dbReference>
<feature type="binding site" evidence="4">
    <location>
        <position position="92"/>
    </location>
    <ligand>
        <name>Mg(2+)</name>
        <dbReference type="ChEBI" id="CHEBI:18420"/>
        <label>1</label>
        <note>catalytic</note>
    </ligand>
</feature>
<dbReference type="PRINTS" id="PR00377">
    <property type="entry name" value="IMPHPHTASES"/>
</dbReference>
<name>Q11L86_CHESB</name>
<dbReference type="STRING" id="266779.Meso_0435"/>
<dbReference type="HOGENOM" id="CLU_044118_3_1_5"/>
<keyword evidence="3 4" id="KW-0460">Magnesium</keyword>
<protein>
    <submittedName>
        <fullName evidence="5">Inositol monophosphatase</fullName>
    </submittedName>
</protein>
<dbReference type="Gene3D" id="3.30.540.10">
    <property type="entry name" value="Fructose-1,6-Bisphosphatase, subunit A, domain 1"/>
    <property type="match status" value="1"/>
</dbReference>
<dbReference type="Gene3D" id="3.40.190.80">
    <property type="match status" value="1"/>
</dbReference>
<dbReference type="GO" id="GO:0046872">
    <property type="term" value="F:metal ion binding"/>
    <property type="evidence" value="ECO:0007669"/>
    <property type="project" value="UniProtKB-KW"/>
</dbReference>
<dbReference type="PROSITE" id="PS00630">
    <property type="entry name" value="IMP_2"/>
    <property type="match status" value="1"/>
</dbReference>
<evidence type="ECO:0000256" key="2">
    <source>
        <dbReference type="ARBA" id="ARBA00022723"/>
    </source>
</evidence>
<evidence type="ECO:0000256" key="4">
    <source>
        <dbReference type="PIRSR" id="PIRSR600760-2"/>
    </source>
</evidence>
<comment type="cofactor">
    <cofactor evidence="4">
        <name>Mg(2+)</name>
        <dbReference type="ChEBI" id="CHEBI:18420"/>
    </cofactor>
</comment>
<dbReference type="EMBL" id="CP000390">
    <property type="protein sequence ID" value="ABG61839.1"/>
    <property type="molecule type" value="Genomic_DNA"/>
</dbReference>
<dbReference type="GO" id="GO:0007165">
    <property type="term" value="P:signal transduction"/>
    <property type="evidence" value="ECO:0007669"/>
    <property type="project" value="TreeGrafter"/>
</dbReference>
<evidence type="ECO:0000313" key="5">
    <source>
        <dbReference type="EMBL" id="ABG61839.1"/>
    </source>
</evidence>
<evidence type="ECO:0000256" key="1">
    <source>
        <dbReference type="ARBA" id="ARBA00009759"/>
    </source>
</evidence>
<proteinExistence type="inferred from homology"/>
<organism evidence="5">
    <name type="scientific">Chelativorans sp. (strain BNC1)</name>
    <dbReference type="NCBI Taxonomy" id="266779"/>
    <lineage>
        <taxon>Bacteria</taxon>
        <taxon>Pseudomonadati</taxon>
        <taxon>Pseudomonadota</taxon>
        <taxon>Alphaproteobacteria</taxon>
        <taxon>Hyphomicrobiales</taxon>
        <taxon>Phyllobacteriaceae</taxon>
        <taxon>Chelativorans</taxon>
    </lineage>
</organism>
<dbReference type="PANTHER" id="PTHR20854">
    <property type="entry name" value="INOSITOL MONOPHOSPHATASE"/>
    <property type="match status" value="1"/>
</dbReference>
<dbReference type="InterPro" id="IPR000760">
    <property type="entry name" value="Inositol_monophosphatase-like"/>
</dbReference>
<dbReference type="AlphaFoldDB" id="Q11L86"/>
<dbReference type="InterPro" id="IPR020550">
    <property type="entry name" value="Inositol_monophosphatase_CS"/>
</dbReference>
<comment type="similarity">
    <text evidence="1">Belongs to the inositol monophosphatase superfamily.</text>
</comment>
<dbReference type="PANTHER" id="PTHR20854:SF4">
    <property type="entry name" value="INOSITOL-1-MONOPHOSPHATASE-RELATED"/>
    <property type="match status" value="1"/>
</dbReference>
<feature type="binding site" evidence="4">
    <location>
        <position position="90"/>
    </location>
    <ligand>
        <name>Mg(2+)</name>
        <dbReference type="ChEBI" id="CHEBI:18420"/>
        <label>2</label>
    </ligand>
</feature>
<reference evidence="5" key="1">
    <citation type="submission" date="2006-06" db="EMBL/GenBank/DDBJ databases">
        <title>Complete sequence of chromosome of Chelativorans sp. BNC1.</title>
        <authorList>
            <consortium name="US DOE Joint Genome Institute"/>
            <person name="Copeland A."/>
            <person name="Lucas S."/>
            <person name="Lapidus A."/>
            <person name="Barry K."/>
            <person name="Detter J.C."/>
            <person name="Glavina del Rio T."/>
            <person name="Hammon N."/>
            <person name="Israni S."/>
            <person name="Dalin E."/>
            <person name="Tice H."/>
            <person name="Pitluck S."/>
            <person name="Chertkov O."/>
            <person name="Brettin T."/>
            <person name="Bruce D."/>
            <person name="Han C."/>
            <person name="Tapia R."/>
            <person name="Gilna P."/>
            <person name="Schmutz J."/>
            <person name="Larimer F."/>
            <person name="Land M."/>
            <person name="Hauser L."/>
            <person name="Kyrpides N."/>
            <person name="Mikhailova N."/>
            <person name="Richardson P."/>
        </authorList>
    </citation>
    <scope>NUCLEOTIDE SEQUENCE</scope>
    <source>
        <strain evidence="5">BNC1</strain>
    </source>
</reference>
<feature type="binding site" evidence="4">
    <location>
        <position position="72"/>
    </location>
    <ligand>
        <name>Mg(2+)</name>
        <dbReference type="ChEBI" id="CHEBI:18420"/>
        <label>1</label>
        <note>catalytic</note>
    </ligand>
</feature>
<feature type="binding site" evidence="4">
    <location>
        <position position="209"/>
    </location>
    <ligand>
        <name>Mg(2+)</name>
        <dbReference type="ChEBI" id="CHEBI:18420"/>
        <label>1</label>
        <note>catalytic</note>
    </ligand>
</feature>
<dbReference type="CDD" id="cd01638">
    <property type="entry name" value="CysQ"/>
    <property type="match status" value="1"/>
</dbReference>
<dbReference type="KEGG" id="mes:Meso_0435"/>
<dbReference type="SUPFAM" id="SSF56655">
    <property type="entry name" value="Carbohydrate phosphatase"/>
    <property type="match status" value="1"/>
</dbReference>
<evidence type="ECO:0000256" key="3">
    <source>
        <dbReference type="ARBA" id="ARBA00022842"/>
    </source>
</evidence>
<dbReference type="GO" id="GO:0046854">
    <property type="term" value="P:phosphatidylinositol phosphate biosynthetic process"/>
    <property type="evidence" value="ECO:0007669"/>
    <property type="project" value="InterPro"/>
</dbReference>
<keyword evidence="2 4" id="KW-0479">Metal-binding</keyword>
<sequence>MSEASFTPAQELSLIVEAAREAGRIAMGYFRRDPEVWWKDGRSPVSQADLDVDLFLRRVLLEERPHYGWLSEETADNKERLNAPRTFVVDPIDGTRAFIDGRSSWCVSIAVVENGRAVAGVLDCPACGEIFSAVRGGGAHRDGRAISIKTPGRELSLAGPKNMIKALPPEIYSKVAPHPYVPSLAYRIALVASGALDATFVKPSSHDWDLAAADLILEEAGGSIVDGAMRRPHYAGPDPRRGPLAAGSGRLLEIMAGVVAEIRE</sequence>
<dbReference type="Pfam" id="PF00459">
    <property type="entry name" value="Inositol_P"/>
    <property type="match status" value="1"/>
</dbReference>